<dbReference type="InterPro" id="IPR024449">
    <property type="entry name" value="Anti-sigma_RsgI_N"/>
</dbReference>
<organism evidence="10 11">
    <name type="scientific">Proteiniclasticum aestuarii</name>
    <dbReference type="NCBI Taxonomy" id="2817862"/>
    <lineage>
        <taxon>Bacteria</taxon>
        <taxon>Bacillati</taxon>
        <taxon>Bacillota</taxon>
        <taxon>Clostridia</taxon>
        <taxon>Eubacteriales</taxon>
        <taxon>Clostridiaceae</taxon>
        <taxon>Proteiniclasticum</taxon>
    </lineage>
</organism>
<dbReference type="PROSITE" id="PS51849">
    <property type="entry name" value="RSGI_N"/>
    <property type="match status" value="1"/>
</dbReference>
<dbReference type="InterPro" id="IPR055431">
    <property type="entry name" value="RsgI_M"/>
</dbReference>
<proteinExistence type="predicted"/>
<evidence type="ECO:0000256" key="1">
    <source>
        <dbReference type="ARBA" id="ARBA00004162"/>
    </source>
</evidence>
<evidence type="ECO:0000256" key="2">
    <source>
        <dbReference type="ARBA" id="ARBA00022475"/>
    </source>
</evidence>
<evidence type="ECO:0000256" key="6">
    <source>
        <dbReference type="SAM" id="Coils"/>
    </source>
</evidence>
<dbReference type="RefSeq" id="WP_207600589.1">
    <property type="nucleotide sequence ID" value="NZ_JAFNJU010000011.1"/>
</dbReference>
<dbReference type="Pfam" id="PF12791">
    <property type="entry name" value="RsgI_N"/>
    <property type="match status" value="1"/>
</dbReference>
<keyword evidence="5 8" id="KW-0472">Membrane</keyword>
<gene>
    <name evidence="10" type="ORF">J3A84_13600</name>
</gene>
<evidence type="ECO:0000256" key="4">
    <source>
        <dbReference type="ARBA" id="ARBA00022989"/>
    </source>
</evidence>
<evidence type="ECO:0000256" key="7">
    <source>
        <dbReference type="SAM" id="MobiDB-lite"/>
    </source>
</evidence>
<comment type="subcellular location">
    <subcellularLocation>
        <location evidence="1">Cell membrane</location>
        <topology evidence="1">Single-pass membrane protein</topology>
    </subcellularLocation>
</comment>
<evidence type="ECO:0000313" key="11">
    <source>
        <dbReference type="Proteomes" id="UP000664218"/>
    </source>
</evidence>
<feature type="coiled-coil region" evidence="6">
    <location>
        <begin position="144"/>
        <end position="175"/>
    </location>
</feature>
<feature type="domain" description="RsgI N-terminal anti-sigma" evidence="9">
    <location>
        <begin position="1"/>
        <end position="47"/>
    </location>
</feature>
<feature type="transmembrane region" description="Helical" evidence="8">
    <location>
        <begin position="49"/>
        <end position="72"/>
    </location>
</feature>
<dbReference type="AlphaFoldDB" id="A0A939KH01"/>
<evidence type="ECO:0000256" key="3">
    <source>
        <dbReference type="ARBA" id="ARBA00022692"/>
    </source>
</evidence>
<accession>A0A939KH01</accession>
<feature type="compositionally biased region" description="Basic and acidic residues" evidence="7">
    <location>
        <begin position="265"/>
        <end position="331"/>
    </location>
</feature>
<feature type="region of interest" description="Disordered" evidence="7">
    <location>
        <begin position="235"/>
        <end position="347"/>
    </location>
</feature>
<evidence type="ECO:0000256" key="5">
    <source>
        <dbReference type="ARBA" id="ARBA00023136"/>
    </source>
</evidence>
<keyword evidence="11" id="KW-1185">Reference proteome</keyword>
<keyword evidence="6" id="KW-0175">Coiled coil</keyword>
<keyword evidence="4 8" id="KW-1133">Transmembrane helix</keyword>
<evidence type="ECO:0000256" key="8">
    <source>
        <dbReference type="SAM" id="Phobius"/>
    </source>
</evidence>
<dbReference type="EMBL" id="JAFNJU010000011">
    <property type="protein sequence ID" value="MBO1266067.1"/>
    <property type="molecule type" value="Genomic_DNA"/>
</dbReference>
<keyword evidence="3 8" id="KW-0812">Transmembrane</keyword>
<feature type="compositionally biased region" description="Acidic residues" evidence="7">
    <location>
        <begin position="238"/>
        <end position="264"/>
    </location>
</feature>
<protein>
    <recommendedName>
        <fullName evidence="9">RsgI N-terminal anti-sigma domain-containing protein</fullName>
    </recommendedName>
</protein>
<evidence type="ECO:0000259" key="9">
    <source>
        <dbReference type="PROSITE" id="PS51849"/>
    </source>
</evidence>
<dbReference type="Proteomes" id="UP000664218">
    <property type="component" value="Unassembled WGS sequence"/>
</dbReference>
<reference evidence="10" key="1">
    <citation type="submission" date="2021-03" db="EMBL/GenBank/DDBJ databases">
        <title>Proteiniclasticum marinus sp. nov., isolated from tidal flat sediment.</title>
        <authorList>
            <person name="Namirimu T."/>
            <person name="Yang J.-A."/>
            <person name="Yang S.-H."/>
            <person name="Kim Y.-J."/>
            <person name="Kwon K.K."/>
        </authorList>
    </citation>
    <scope>NUCLEOTIDE SEQUENCE</scope>
    <source>
        <strain evidence="10">SCR006</strain>
    </source>
</reference>
<evidence type="ECO:0000313" key="10">
    <source>
        <dbReference type="EMBL" id="MBO1266067.1"/>
    </source>
</evidence>
<name>A0A939KH01_9CLOT</name>
<dbReference type="GO" id="GO:0005886">
    <property type="term" value="C:plasma membrane"/>
    <property type="evidence" value="ECO:0007669"/>
    <property type="project" value="UniProtKB-SubCell"/>
</dbReference>
<keyword evidence="2" id="KW-1003">Cell membrane</keyword>
<comment type="caution">
    <text evidence="10">The sequence shown here is derived from an EMBL/GenBank/DDBJ whole genome shotgun (WGS) entry which is preliminary data.</text>
</comment>
<dbReference type="Pfam" id="PF23750">
    <property type="entry name" value="RsgI_M"/>
    <property type="match status" value="1"/>
</dbReference>
<sequence>MKATIVEIRGQRAVVLKEDGSFEKMKACNHSIGEVVTMKEKRNSGMGRFASMAAAALFAVLLGGGAYTYGLADYYVSVDVNPGIMLEVNRFDRVIGVEAVNEDGAEVLNELDIENRNITEVVTLTVDRIAELGYFEEEGGEILISALAKENEDAEETAEELEEAVQEEIEEDQLNTEVTSKVVGYEMVQAAREIEGMTPGKYNIIVNLLGIAPEHASEYADTSIKEIMKEVKAAREAEESEMEVEEEAVDQTDLVEEPSEDQEETPAKQQEKKLEKEERKTQKESEKALEKQLKEAEKATRKEASEKEREDRKNPADEKDKDTPEESERKSNGKVPGGLEKEENNGR</sequence>